<evidence type="ECO:0000313" key="7">
    <source>
        <dbReference type="Ensembl" id="ENSMAMP00000003689.2"/>
    </source>
</evidence>
<keyword evidence="2" id="KW-0964">Secreted</keyword>
<keyword evidence="3" id="KW-0646">Protease inhibitor</keyword>
<dbReference type="SMART" id="SM00280">
    <property type="entry name" value="KAZAL"/>
    <property type="match status" value="1"/>
</dbReference>
<dbReference type="SUPFAM" id="SSF100895">
    <property type="entry name" value="Kazal-type serine protease inhibitors"/>
    <property type="match status" value="1"/>
</dbReference>
<dbReference type="Pfam" id="PF00050">
    <property type="entry name" value="Kazal_1"/>
    <property type="match status" value="1"/>
</dbReference>
<dbReference type="PRINTS" id="PR00290">
    <property type="entry name" value="KAZALINHBTR"/>
</dbReference>
<proteinExistence type="predicted"/>
<dbReference type="InterPro" id="IPR051597">
    <property type="entry name" value="Bifunctional_prot_inhibitor"/>
</dbReference>
<dbReference type="GO" id="GO:0005576">
    <property type="term" value="C:extracellular region"/>
    <property type="evidence" value="ECO:0007669"/>
    <property type="project" value="UniProtKB-SubCell"/>
</dbReference>
<feature type="domain" description="Kazal-like" evidence="6">
    <location>
        <begin position="26"/>
        <end position="80"/>
    </location>
</feature>
<evidence type="ECO:0000256" key="3">
    <source>
        <dbReference type="ARBA" id="ARBA00022690"/>
    </source>
</evidence>
<protein>
    <recommendedName>
        <fullName evidence="6">Kazal-like domain-containing protein</fullName>
    </recommendedName>
</protein>
<evidence type="ECO:0000256" key="2">
    <source>
        <dbReference type="ARBA" id="ARBA00022525"/>
    </source>
</evidence>
<keyword evidence="4" id="KW-0722">Serine protease inhibitor</keyword>
<keyword evidence="5" id="KW-1015">Disulfide bond</keyword>
<dbReference type="InParanoid" id="A0A3Q3L1Q6"/>
<dbReference type="InterPro" id="IPR001239">
    <property type="entry name" value="Prot_inh_Kazal-m"/>
</dbReference>
<dbReference type="AlphaFoldDB" id="A0A3Q3L1Q6"/>
<evidence type="ECO:0000256" key="1">
    <source>
        <dbReference type="ARBA" id="ARBA00004613"/>
    </source>
</evidence>
<dbReference type="Gene3D" id="3.30.60.30">
    <property type="match status" value="1"/>
</dbReference>
<dbReference type="InterPro" id="IPR036058">
    <property type="entry name" value="Kazal_dom_sf"/>
</dbReference>
<dbReference type="FunCoup" id="A0A3Q3L1Q6">
    <property type="interactions" value="283"/>
</dbReference>
<accession>A0A3Q3L1Q6</accession>
<evidence type="ECO:0000256" key="5">
    <source>
        <dbReference type="ARBA" id="ARBA00023157"/>
    </source>
</evidence>
<dbReference type="GO" id="GO:0004867">
    <property type="term" value="F:serine-type endopeptidase inhibitor activity"/>
    <property type="evidence" value="ECO:0007669"/>
    <property type="project" value="UniProtKB-KW"/>
</dbReference>
<evidence type="ECO:0000256" key="4">
    <source>
        <dbReference type="ARBA" id="ARBA00022900"/>
    </source>
</evidence>
<organism evidence="7 8">
    <name type="scientific">Mastacembelus armatus</name>
    <name type="common">zig-zag eel</name>
    <dbReference type="NCBI Taxonomy" id="205130"/>
    <lineage>
        <taxon>Eukaryota</taxon>
        <taxon>Metazoa</taxon>
        <taxon>Chordata</taxon>
        <taxon>Craniata</taxon>
        <taxon>Vertebrata</taxon>
        <taxon>Euteleostomi</taxon>
        <taxon>Actinopterygii</taxon>
        <taxon>Neopterygii</taxon>
        <taxon>Teleostei</taxon>
        <taxon>Neoteleostei</taxon>
        <taxon>Acanthomorphata</taxon>
        <taxon>Anabantaria</taxon>
        <taxon>Synbranchiformes</taxon>
        <taxon>Mastacembelidae</taxon>
        <taxon>Mastacembelus</taxon>
    </lineage>
</organism>
<evidence type="ECO:0000259" key="6">
    <source>
        <dbReference type="PROSITE" id="PS51465"/>
    </source>
</evidence>
<dbReference type="PROSITE" id="PS51465">
    <property type="entry name" value="KAZAL_2"/>
    <property type="match status" value="1"/>
</dbReference>
<dbReference type="PANTHER" id="PTHR47729:SF1">
    <property type="entry name" value="OVOMUCOID-LIKE-RELATED"/>
    <property type="match status" value="1"/>
</dbReference>
<name>A0A3Q3L1Q6_9TELE</name>
<dbReference type="InterPro" id="IPR002350">
    <property type="entry name" value="Kazal_dom"/>
</dbReference>
<keyword evidence="8" id="KW-1185">Reference proteome</keyword>
<dbReference type="GeneTree" id="ENSGT01030000234957"/>
<dbReference type="Proteomes" id="UP000261640">
    <property type="component" value="Unplaced"/>
</dbReference>
<dbReference type="PANTHER" id="PTHR47729">
    <property type="entry name" value="SERINE PEPTIDASE INHIBITOR, KAZAL TYPE 2, TANDEM DUPLICATE 1-RELATED"/>
    <property type="match status" value="1"/>
</dbReference>
<dbReference type="PROSITE" id="PS00282">
    <property type="entry name" value="KAZAL_1"/>
    <property type="match status" value="1"/>
</dbReference>
<dbReference type="Ensembl" id="ENSMAMT00000003774.2">
    <property type="protein sequence ID" value="ENSMAMP00000003689.2"/>
    <property type="gene ID" value="ENSMAMG00000002510.2"/>
</dbReference>
<sequence>MFSHPKCSLIKKILHVNKHVTDCICFQPACEKYEEGICTKEYDPVCGSDGKTYSTVCVLCQYNNSKKKNVEVVRKGSCLQHH</sequence>
<comment type="subcellular location">
    <subcellularLocation>
        <location evidence="1">Secreted</location>
    </subcellularLocation>
</comment>
<reference evidence="7" key="1">
    <citation type="submission" date="2025-08" db="UniProtKB">
        <authorList>
            <consortium name="Ensembl"/>
        </authorList>
    </citation>
    <scope>IDENTIFICATION</scope>
</reference>
<reference evidence="7" key="2">
    <citation type="submission" date="2025-09" db="UniProtKB">
        <authorList>
            <consortium name="Ensembl"/>
        </authorList>
    </citation>
    <scope>IDENTIFICATION</scope>
</reference>
<evidence type="ECO:0000313" key="8">
    <source>
        <dbReference type="Proteomes" id="UP000261640"/>
    </source>
</evidence>